<dbReference type="Gene3D" id="1.10.150.240">
    <property type="entry name" value="Putative phosphatase, domain 2"/>
    <property type="match status" value="1"/>
</dbReference>
<protein>
    <submittedName>
        <fullName evidence="1">HAD-like protein</fullName>
    </submittedName>
</protein>
<reference evidence="2" key="1">
    <citation type="journal article" date="2017" name="Nat. Ecol. Evol.">
        <title>Genome expansion and lineage-specific genetic innovations in the forest pathogenic fungi Armillaria.</title>
        <authorList>
            <person name="Sipos G."/>
            <person name="Prasanna A.N."/>
            <person name="Walter M.C."/>
            <person name="O'Connor E."/>
            <person name="Balint B."/>
            <person name="Krizsan K."/>
            <person name="Kiss B."/>
            <person name="Hess J."/>
            <person name="Varga T."/>
            <person name="Slot J."/>
            <person name="Riley R."/>
            <person name="Boka B."/>
            <person name="Rigling D."/>
            <person name="Barry K."/>
            <person name="Lee J."/>
            <person name="Mihaltcheva S."/>
            <person name="LaButti K."/>
            <person name="Lipzen A."/>
            <person name="Waldron R."/>
            <person name="Moloney N.M."/>
            <person name="Sperisen C."/>
            <person name="Kredics L."/>
            <person name="Vagvoelgyi C."/>
            <person name="Patrignani A."/>
            <person name="Fitzpatrick D."/>
            <person name="Nagy I."/>
            <person name="Doyle S."/>
            <person name="Anderson J.B."/>
            <person name="Grigoriev I.V."/>
            <person name="Gueldener U."/>
            <person name="Muensterkoetter M."/>
            <person name="Nagy L.G."/>
        </authorList>
    </citation>
    <scope>NUCLEOTIDE SEQUENCE [LARGE SCALE GENOMIC DNA]</scope>
    <source>
        <strain evidence="2">Ar21-2</strain>
    </source>
</reference>
<evidence type="ECO:0000313" key="2">
    <source>
        <dbReference type="Proteomes" id="UP000217790"/>
    </source>
</evidence>
<dbReference type="OrthoDB" id="2012566at2759"/>
<dbReference type="NCBIfam" id="TIGR01509">
    <property type="entry name" value="HAD-SF-IA-v3"/>
    <property type="match status" value="1"/>
</dbReference>
<sequence>MTRYDAILCDLGDVLFTWSPSANHTLPLNTLRSVLSSSTWFEYEKGRISQQTCYDRIGRELSISPVDIHKAIEESCASLRCDSGLVSFLRELKDSTGGTLRIFAMSNISQPDYDALRSVGDMDWSIFDGIFTSFAAGARKPDLKFYKYALLQVNLEPSRTIFIDDKLENVLSARSQGLHGLVYRESKELKQSLLSLFGDPIQRGQRFLKENAGRLVSMCGGIAIQENFAQLLILEMTNDRSLVQSHIADKEGKWNFFRGNGQLTTAEFPCDLDTTSLGLTVVRARVNVAASIMDEMLNYINEDGIAQTYFDHGRPRIDPVVCVNVLHLFYSYGRGKEMSLTLQWVYEVLLHRAYIQGSRYYETAECFLFFLYRFISDCDDPAIHSRFYPLLKERVTERIGAVGDGLALAMRLIVCDFTGVRNDIDLQTLRTFQCEDGGWDTGLIYKYGSSGLSIGNRGLTTAMAIHAIQCSLAGSSLRQNL</sequence>
<proteinExistence type="predicted"/>
<dbReference type="AlphaFoldDB" id="A0A2H3DPZ1"/>
<keyword evidence="2" id="KW-1185">Reference proteome</keyword>
<dbReference type="GO" id="GO:0016791">
    <property type="term" value="F:phosphatase activity"/>
    <property type="evidence" value="ECO:0007669"/>
    <property type="project" value="UniProtKB-ARBA"/>
</dbReference>
<dbReference type="InterPro" id="IPR023198">
    <property type="entry name" value="PGP-like_dom2"/>
</dbReference>
<dbReference type="PANTHER" id="PTHR43611">
    <property type="entry name" value="ALPHA-D-GLUCOSE 1-PHOSPHATE PHOSPHATASE"/>
    <property type="match status" value="1"/>
</dbReference>
<organism evidence="1 2">
    <name type="scientific">Armillaria gallica</name>
    <name type="common">Bulbous honey fungus</name>
    <name type="synonym">Armillaria bulbosa</name>
    <dbReference type="NCBI Taxonomy" id="47427"/>
    <lineage>
        <taxon>Eukaryota</taxon>
        <taxon>Fungi</taxon>
        <taxon>Dikarya</taxon>
        <taxon>Basidiomycota</taxon>
        <taxon>Agaricomycotina</taxon>
        <taxon>Agaricomycetes</taxon>
        <taxon>Agaricomycetidae</taxon>
        <taxon>Agaricales</taxon>
        <taxon>Marasmiineae</taxon>
        <taxon>Physalacriaceae</taxon>
        <taxon>Armillaria</taxon>
    </lineage>
</organism>
<dbReference type="InterPro" id="IPR006439">
    <property type="entry name" value="HAD-SF_hydro_IA"/>
</dbReference>
<accession>A0A2H3DPZ1</accession>
<dbReference type="STRING" id="47427.A0A2H3DPZ1"/>
<dbReference type="SUPFAM" id="SSF56784">
    <property type="entry name" value="HAD-like"/>
    <property type="match status" value="1"/>
</dbReference>
<gene>
    <name evidence="1" type="ORF">ARMGADRAFT_989856</name>
</gene>
<dbReference type="Gene3D" id="3.40.50.1000">
    <property type="entry name" value="HAD superfamily/HAD-like"/>
    <property type="match status" value="1"/>
</dbReference>
<dbReference type="Proteomes" id="UP000217790">
    <property type="component" value="Unassembled WGS sequence"/>
</dbReference>
<dbReference type="EMBL" id="KZ293651">
    <property type="protein sequence ID" value="PBK95944.1"/>
    <property type="molecule type" value="Genomic_DNA"/>
</dbReference>
<dbReference type="InParanoid" id="A0A2H3DPZ1"/>
<dbReference type="PANTHER" id="PTHR43611:SF3">
    <property type="entry name" value="FLAVIN MONONUCLEOTIDE HYDROLASE 1, CHLOROPLATIC"/>
    <property type="match status" value="1"/>
</dbReference>
<name>A0A2H3DPZ1_ARMGA</name>
<dbReference type="InterPro" id="IPR036412">
    <property type="entry name" value="HAD-like_sf"/>
</dbReference>
<dbReference type="InterPro" id="IPR023214">
    <property type="entry name" value="HAD_sf"/>
</dbReference>
<evidence type="ECO:0000313" key="1">
    <source>
        <dbReference type="EMBL" id="PBK95944.1"/>
    </source>
</evidence>